<evidence type="ECO:0000256" key="2">
    <source>
        <dbReference type="RuleBase" id="RU000461"/>
    </source>
</evidence>
<reference evidence="4 5" key="1">
    <citation type="submission" date="2020-08" db="EMBL/GenBank/DDBJ databases">
        <title>Sequencing the genomes of 1000 actinobacteria strains.</title>
        <authorList>
            <person name="Klenk H.-P."/>
        </authorList>
    </citation>
    <scope>NUCLEOTIDE SEQUENCE [LARGE SCALE GENOMIC DNA]</scope>
    <source>
        <strain evidence="4 5">DSM 40084</strain>
    </source>
</reference>
<dbReference type="EMBL" id="JACHNE010000001">
    <property type="protein sequence ID" value="MBB5798590.1"/>
    <property type="molecule type" value="Genomic_DNA"/>
</dbReference>
<keyword evidence="2" id="KW-0560">Oxidoreductase</keyword>
<evidence type="ECO:0000256" key="3">
    <source>
        <dbReference type="SAM" id="MobiDB-lite"/>
    </source>
</evidence>
<dbReference type="InterPro" id="IPR036396">
    <property type="entry name" value="Cyt_P450_sf"/>
</dbReference>
<keyword evidence="2" id="KW-0349">Heme</keyword>
<evidence type="ECO:0000256" key="1">
    <source>
        <dbReference type="ARBA" id="ARBA00010617"/>
    </source>
</evidence>
<keyword evidence="5" id="KW-1185">Reference proteome</keyword>
<keyword evidence="2" id="KW-0479">Metal-binding</keyword>
<gene>
    <name evidence="4" type="ORF">HDA41_006554</name>
</gene>
<dbReference type="PANTHER" id="PTHR46696:SF1">
    <property type="entry name" value="CYTOCHROME P450 YJIB-RELATED"/>
    <property type="match status" value="1"/>
</dbReference>
<accession>A0A7W9HAC2</accession>
<dbReference type="Proteomes" id="UP000590647">
    <property type="component" value="Unassembled WGS sequence"/>
</dbReference>
<dbReference type="InterPro" id="IPR002397">
    <property type="entry name" value="Cyt_P450_B"/>
</dbReference>
<dbReference type="RefSeq" id="WP_184990359.1">
    <property type="nucleotide sequence ID" value="NZ_JACHNE010000001.1"/>
</dbReference>
<evidence type="ECO:0000313" key="4">
    <source>
        <dbReference type="EMBL" id="MBB5798590.1"/>
    </source>
</evidence>
<proteinExistence type="inferred from homology"/>
<dbReference type="InterPro" id="IPR001128">
    <property type="entry name" value="Cyt_P450"/>
</dbReference>
<feature type="region of interest" description="Disordered" evidence="3">
    <location>
        <begin position="80"/>
        <end position="106"/>
    </location>
</feature>
<dbReference type="PRINTS" id="PR00359">
    <property type="entry name" value="BP450"/>
</dbReference>
<dbReference type="SUPFAM" id="SSF48264">
    <property type="entry name" value="Cytochrome P450"/>
    <property type="match status" value="1"/>
</dbReference>
<dbReference type="AlphaFoldDB" id="A0A7W9HAC2"/>
<dbReference type="InterPro" id="IPR017972">
    <property type="entry name" value="Cyt_P450_CS"/>
</dbReference>
<evidence type="ECO:0000313" key="5">
    <source>
        <dbReference type="Proteomes" id="UP000590647"/>
    </source>
</evidence>
<comment type="similarity">
    <text evidence="1 2">Belongs to the cytochrome P450 family.</text>
</comment>
<keyword evidence="2" id="KW-0408">Iron</keyword>
<protein>
    <submittedName>
        <fullName evidence="4">Cytochrome P450</fullName>
    </submittedName>
</protein>
<dbReference type="GO" id="GO:0004497">
    <property type="term" value="F:monooxygenase activity"/>
    <property type="evidence" value="ECO:0007669"/>
    <property type="project" value="UniProtKB-KW"/>
</dbReference>
<sequence>MSALTTAAPGAPVVELDLAELRRDPYPAYAELRRTAPLAWVPSVGRHLLTRYDDIVHAEKLPEVFSSREEGSLLLRTVGPNMLREDDPDHRRLRTAAEPPTRPRQVRDQWAAAFERTAHELLDRIAGRGGADLVRDFAEPLVAANLALVLGLRNASADDIADWSRAMMDGNSNYADDPDIWLRAERATRAIEEAVAEMAEVTRREPDGSVISSMVHAADPVDLAEIQNNVKVIIGGGVNEPRDVFGVGAWALLRRPEALERVLKDPSAWKRVFEETARWISPIGMYPRQLTQDYEIAGVTLPAGSRVALVIASGNRDESVFERADEFDLDRPHRPHLAFGGGPHFCMGAWVARHEVSAIAWPLVFSRLKGLRLDDGATASDSGSAAGSLDGWVFRGLTSLDVTWQATA</sequence>
<dbReference type="GO" id="GO:0005506">
    <property type="term" value="F:iron ion binding"/>
    <property type="evidence" value="ECO:0007669"/>
    <property type="project" value="InterPro"/>
</dbReference>
<dbReference type="GO" id="GO:0020037">
    <property type="term" value="F:heme binding"/>
    <property type="evidence" value="ECO:0007669"/>
    <property type="project" value="InterPro"/>
</dbReference>
<dbReference type="PANTHER" id="PTHR46696">
    <property type="entry name" value="P450, PUTATIVE (EUROFUNG)-RELATED"/>
    <property type="match status" value="1"/>
</dbReference>
<comment type="caution">
    <text evidence="4">The sequence shown here is derived from an EMBL/GenBank/DDBJ whole genome shotgun (WGS) entry which is preliminary data.</text>
</comment>
<organism evidence="4 5">
    <name type="scientific">Streptomyces caelestis</name>
    <dbReference type="NCBI Taxonomy" id="36816"/>
    <lineage>
        <taxon>Bacteria</taxon>
        <taxon>Bacillati</taxon>
        <taxon>Actinomycetota</taxon>
        <taxon>Actinomycetes</taxon>
        <taxon>Kitasatosporales</taxon>
        <taxon>Streptomycetaceae</taxon>
        <taxon>Streptomyces</taxon>
    </lineage>
</organism>
<name>A0A7W9HAC2_9ACTN</name>
<dbReference type="Pfam" id="PF00067">
    <property type="entry name" value="p450"/>
    <property type="match status" value="1"/>
</dbReference>
<dbReference type="GO" id="GO:0016705">
    <property type="term" value="F:oxidoreductase activity, acting on paired donors, with incorporation or reduction of molecular oxygen"/>
    <property type="evidence" value="ECO:0007669"/>
    <property type="project" value="InterPro"/>
</dbReference>
<dbReference type="PROSITE" id="PS00086">
    <property type="entry name" value="CYTOCHROME_P450"/>
    <property type="match status" value="1"/>
</dbReference>
<dbReference type="Gene3D" id="1.10.630.10">
    <property type="entry name" value="Cytochrome P450"/>
    <property type="match status" value="1"/>
</dbReference>
<keyword evidence="2" id="KW-0503">Monooxygenase</keyword>